<keyword evidence="1" id="KW-0234">DNA repair</keyword>
<keyword evidence="1" id="KW-0378">Hydrolase</keyword>
<evidence type="ECO:0000313" key="4">
    <source>
        <dbReference type="Proteomes" id="UP001289374"/>
    </source>
</evidence>
<dbReference type="GO" id="GO:0006310">
    <property type="term" value="P:DNA recombination"/>
    <property type="evidence" value="ECO:0007669"/>
    <property type="project" value="UniProtKB-KW"/>
</dbReference>
<evidence type="ECO:0000259" key="2">
    <source>
        <dbReference type="Pfam" id="PF05970"/>
    </source>
</evidence>
<dbReference type="GO" id="GO:0000723">
    <property type="term" value="P:telomere maintenance"/>
    <property type="evidence" value="ECO:0007669"/>
    <property type="project" value="InterPro"/>
</dbReference>
<evidence type="ECO:0000256" key="1">
    <source>
        <dbReference type="RuleBase" id="RU363044"/>
    </source>
</evidence>
<dbReference type="EMBL" id="JACGWL010000015">
    <property type="protein sequence ID" value="KAK4386055.1"/>
    <property type="molecule type" value="Genomic_DNA"/>
</dbReference>
<keyword evidence="1" id="KW-0233">DNA recombination</keyword>
<keyword evidence="1" id="KW-0547">Nucleotide-binding</keyword>
<feature type="domain" description="DNA helicase Pif1-like DEAD-box helicase" evidence="2">
    <location>
        <begin position="117"/>
        <end position="175"/>
    </location>
</feature>
<organism evidence="3 4">
    <name type="scientific">Sesamum angolense</name>
    <dbReference type="NCBI Taxonomy" id="2727404"/>
    <lineage>
        <taxon>Eukaryota</taxon>
        <taxon>Viridiplantae</taxon>
        <taxon>Streptophyta</taxon>
        <taxon>Embryophyta</taxon>
        <taxon>Tracheophyta</taxon>
        <taxon>Spermatophyta</taxon>
        <taxon>Magnoliopsida</taxon>
        <taxon>eudicotyledons</taxon>
        <taxon>Gunneridae</taxon>
        <taxon>Pentapetalae</taxon>
        <taxon>asterids</taxon>
        <taxon>lamiids</taxon>
        <taxon>Lamiales</taxon>
        <taxon>Pedaliaceae</taxon>
        <taxon>Sesamum</taxon>
    </lineage>
</organism>
<comment type="cofactor">
    <cofactor evidence="1">
        <name>Mg(2+)</name>
        <dbReference type="ChEBI" id="CHEBI:18420"/>
    </cofactor>
</comment>
<dbReference type="GO" id="GO:0005524">
    <property type="term" value="F:ATP binding"/>
    <property type="evidence" value="ECO:0007669"/>
    <property type="project" value="UniProtKB-KW"/>
</dbReference>
<keyword evidence="1" id="KW-0227">DNA damage</keyword>
<reference evidence="3" key="1">
    <citation type="submission" date="2020-06" db="EMBL/GenBank/DDBJ databases">
        <authorList>
            <person name="Li T."/>
            <person name="Hu X."/>
            <person name="Zhang T."/>
            <person name="Song X."/>
            <person name="Zhang H."/>
            <person name="Dai N."/>
            <person name="Sheng W."/>
            <person name="Hou X."/>
            <person name="Wei L."/>
        </authorList>
    </citation>
    <scope>NUCLEOTIDE SEQUENCE</scope>
    <source>
        <strain evidence="3">K16</strain>
        <tissue evidence="3">Leaf</tissue>
    </source>
</reference>
<dbReference type="GO" id="GO:0016787">
    <property type="term" value="F:hydrolase activity"/>
    <property type="evidence" value="ECO:0007669"/>
    <property type="project" value="UniProtKB-KW"/>
</dbReference>
<dbReference type="PANTHER" id="PTHR10492">
    <property type="match status" value="1"/>
</dbReference>
<keyword evidence="1" id="KW-0067">ATP-binding</keyword>
<dbReference type="EC" id="5.6.2.3" evidence="1"/>
<comment type="similarity">
    <text evidence="1">Belongs to the helicase family.</text>
</comment>
<sequence length="285" mass="32795">MLVILDENDKLNTPDDYDHIVRAEIPDKNDEPMLDEAIMRHMIHVKDKNLTNICIEFPKYYRWMLNEKHKRSLKEFDLPQIAEDYQNLRSISSLIEDELSIPIPLNDLTAASKLNPVVPIVVGGTRSQAVEASIAESHLWPNIKVLHLANNIRAQSDKSFSDFLLRIGNGEEPTVEDNMIRISDSMAIPFDGGHSIHHLIESTFPDLGSHTYDPEYMMDRALTPLNHDFNKLNERVLQAFTDEEEITYYSFDFISEDMNNFYLAKFLNSLSPGNRRGGHYASHKH</sequence>
<comment type="caution">
    <text evidence="3">The sequence shown here is derived from an EMBL/GenBank/DDBJ whole genome shotgun (WGS) entry which is preliminary data.</text>
</comment>
<dbReference type="GO" id="GO:0043139">
    <property type="term" value="F:5'-3' DNA helicase activity"/>
    <property type="evidence" value="ECO:0007669"/>
    <property type="project" value="UniProtKB-EC"/>
</dbReference>
<gene>
    <name evidence="3" type="ORF">Sango_2476100</name>
</gene>
<proteinExistence type="inferred from homology"/>
<keyword evidence="4" id="KW-1185">Reference proteome</keyword>
<dbReference type="InterPro" id="IPR010285">
    <property type="entry name" value="DNA_helicase_pif1-like_DEAD"/>
</dbReference>
<evidence type="ECO:0000313" key="3">
    <source>
        <dbReference type="EMBL" id="KAK4386055.1"/>
    </source>
</evidence>
<dbReference type="Pfam" id="PF05970">
    <property type="entry name" value="PIF1"/>
    <property type="match status" value="1"/>
</dbReference>
<dbReference type="Proteomes" id="UP001289374">
    <property type="component" value="Unassembled WGS sequence"/>
</dbReference>
<protein>
    <recommendedName>
        <fullName evidence="1">ATP-dependent DNA helicase</fullName>
        <ecNumber evidence="1">5.6.2.3</ecNumber>
    </recommendedName>
</protein>
<name>A0AAE1W3C1_9LAMI</name>
<dbReference type="PANTHER" id="PTHR10492:SF94">
    <property type="entry name" value="ATP-DEPENDENT DNA HELICASE"/>
    <property type="match status" value="1"/>
</dbReference>
<accession>A0AAE1W3C1</accession>
<comment type="catalytic activity">
    <reaction evidence="1">
        <text>ATP + H2O = ADP + phosphate + H(+)</text>
        <dbReference type="Rhea" id="RHEA:13065"/>
        <dbReference type="ChEBI" id="CHEBI:15377"/>
        <dbReference type="ChEBI" id="CHEBI:15378"/>
        <dbReference type="ChEBI" id="CHEBI:30616"/>
        <dbReference type="ChEBI" id="CHEBI:43474"/>
        <dbReference type="ChEBI" id="CHEBI:456216"/>
        <dbReference type="EC" id="5.6.2.3"/>
    </reaction>
</comment>
<keyword evidence="1" id="KW-0347">Helicase</keyword>
<dbReference type="GO" id="GO:0006281">
    <property type="term" value="P:DNA repair"/>
    <property type="evidence" value="ECO:0007669"/>
    <property type="project" value="UniProtKB-KW"/>
</dbReference>
<dbReference type="AlphaFoldDB" id="A0AAE1W3C1"/>
<reference evidence="3" key="2">
    <citation type="journal article" date="2024" name="Plant">
        <title>Genomic evolution and insights into agronomic trait innovations of Sesamum species.</title>
        <authorList>
            <person name="Miao H."/>
            <person name="Wang L."/>
            <person name="Qu L."/>
            <person name="Liu H."/>
            <person name="Sun Y."/>
            <person name="Le M."/>
            <person name="Wang Q."/>
            <person name="Wei S."/>
            <person name="Zheng Y."/>
            <person name="Lin W."/>
            <person name="Duan Y."/>
            <person name="Cao H."/>
            <person name="Xiong S."/>
            <person name="Wang X."/>
            <person name="Wei L."/>
            <person name="Li C."/>
            <person name="Ma Q."/>
            <person name="Ju M."/>
            <person name="Zhao R."/>
            <person name="Li G."/>
            <person name="Mu C."/>
            <person name="Tian Q."/>
            <person name="Mei H."/>
            <person name="Zhang T."/>
            <person name="Gao T."/>
            <person name="Zhang H."/>
        </authorList>
    </citation>
    <scope>NUCLEOTIDE SEQUENCE</scope>
    <source>
        <strain evidence="3">K16</strain>
    </source>
</reference>